<dbReference type="SUPFAM" id="SSF48008">
    <property type="entry name" value="GntR ligand-binding domain-like"/>
    <property type="match status" value="1"/>
</dbReference>
<dbReference type="CDD" id="cd07377">
    <property type="entry name" value="WHTH_GntR"/>
    <property type="match status" value="1"/>
</dbReference>
<evidence type="ECO:0000313" key="5">
    <source>
        <dbReference type="EMBL" id="NYD40467.1"/>
    </source>
</evidence>
<keyword evidence="2 5" id="KW-0238">DNA-binding</keyword>
<evidence type="ECO:0000259" key="4">
    <source>
        <dbReference type="PROSITE" id="PS50949"/>
    </source>
</evidence>
<dbReference type="InterPro" id="IPR008920">
    <property type="entry name" value="TF_FadR/GntR_C"/>
</dbReference>
<dbReference type="InterPro" id="IPR036388">
    <property type="entry name" value="WH-like_DNA-bd_sf"/>
</dbReference>
<dbReference type="InterPro" id="IPR011711">
    <property type="entry name" value="GntR_C"/>
</dbReference>
<dbReference type="AlphaFoldDB" id="A0A7Y9E3Q4"/>
<dbReference type="Pfam" id="PF07729">
    <property type="entry name" value="FCD"/>
    <property type="match status" value="1"/>
</dbReference>
<organism evidence="5 6">
    <name type="scientific">Nocardioides panaciterrulae</name>
    <dbReference type="NCBI Taxonomy" id="661492"/>
    <lineage>
        <taxon>Bacteria</taxon>
        <taxon>Bacillati</taxon>
        <taxon>Actinomycetota</taxon>
        <taxon>Actinomycetes</taxon>
        <taxon>Propionibacteriales</taxon>
        <taxon>Nocardioidaceae</taxon>
        <taxon>Nocardioides</taxon>
    </lineage>
</organism>
<name>A0A7Y9E3Q4_9ACTN</name>
<evidence type="ECO:0000256" key="3">
    <source>
        <dbReference type="ARBA" id="ARBA00023163"/>
    </source>
</evidence>
<dbReference type="SMART" id="SM00345">
    <property type="entry name" value="HTH_GNTR"/>
    <property type="match status" value="1"/>
</dbReference>
<feature type="domain" description="HTH gntR-type" evidence="4">
    <location>
        <begin position="25"/>
        <end position="92"/>
    </location>
</feature>
<dbReference type="InterPro" id="IPR036390">
    <property type="entry name" value="WH_DNA-bd_sf"/>
</dbReference>
<dbReference type="InterPro" id="IPR000524">
    <property type="entry name" value="Tscrpt_reg_HTH_GntR"/>
</dbReference>
<comment type="caution">
    <text evidence="5">The sequence shown here is derived from an EMBL/GenBank/DDBJ whole genome shotgun (WGS) entry which is preliminary data.</text>
</comment>
<dbReference type="Proteomes" id="UP000535511">
    <property type="component" value="Unassembled WGS sequence"/>
</dbReference>
<evidence type="ECO:0000256" key="2">
    <source>
        <dbReference type="ARBA" id="ARBA00023125"/>
    </source>
</evidence>
<dbReference type="PANTHER" id="PTHR43537">
    <property type="entry name" value="TRANSCRIPTIONAL REGULATOR, GNTR FAMILY"/>
    <property type="match status" value="1"/>
</dbReference>
<dbReference type="PANTHER" id="PTHR43537:SF49">
    <property type="entry name" value="TRANSCRIPTIONAL REGULATORY PROTEIN"/>
    <property type="match status" value="1"/>
</dbReference>
<evidence type="ECO:0000256" key="1">
    <source>
        <dbReference type="ARBA" id="ARBA00023015"/>
    </source>
</evidence>
<dbReference type="PROSITE" id="PS50949">
    <property type="entry name" value="HTH_GNTR"/>
    <property type="match status" value="1"/>
</dbReference>
<dbReference type="Gene3D" id="1.20.120.530">
    <property type="entry name" value="GntR ligand-binding domain-like"/>
    <property type="match status" value="1"/>
</dbReference>
<dbReference type="SMART" id="SM00895">
    <property type="entry name" value="FCD"/>
    <property type="match status" value="1"/>
</dbReference>
<proteinExistence type="predicted"/>
<dbReference type="SUPFAM" id="SSF46785">
    <property type="entry name" value="Winged helix' DNA-binding domain"/>
    <property type="match status" value="1"/>
</dbReference>
<keyword evidence="6" id="KW-1185">Reference proteome</keyword>
<keyword evidence="3" id="KW-0804">Transcription</keyword>
<gene>
    <name evidence="5" type="ORF">BJZ21_000550</name>
</gene>
<protein>
    <submittedName>
        <fullName evidence="5">DNA-binding GntR family transcriptional regulator</fullName>
    </submittedName>
</protein>
<dbReference type="GO" id="GO:0003677">
    <property type="term" value="F:DNA binding"/>
    <property type="evidence" value="ECO:0007669"/>
    <property type="project" value="UniProtKB-KW"/>
</dbReference>
<accession>A0A7Y9E3Q4</accession>
<dbReference type="EMBL" id="JACCBG010000001">
    <property type="protein sequence ID" value="NYD40467.1"/>
    <property type="molecule type" value="Genomic_DNA"/>
</dbReference>
<dbReference type="Pfam" id="PF00392">
    <property type="entry name" value="GntR"/>
    <property type="match status" value="1"/>
</dbReference>
<dbReference type="Gene3D" id="1.10.10.10">
    <property type="entry name" value="Winged helix-like DNA-binding domain superfamily/Winged helix DNA-binding domain"/>
    <property type="match status" value="1"/>
</dbReference>
<keyword evidence="1" id="KW-0805">Transcription regulation</keyword>
<sequence length="235" mass="26037">MRGTPEMAPPYDALAKYLPDDLHRGRTTEAVTDALREAILDGVMPPNTWLREDELAKAFRVSRTPVREALRRLADEDLAVKTTNHGTVVAPLSLEDILALYVVREDLEGVAARLAAVRCPPGLVAQLDEVGERMKRAAEDGDVAALSRLNLEWHRALREGASNTYLDRFLAQVEHAVRRMPFSTLSHPGRADEAVCEHEAVTRAIEARDGEAAERLARAHMRRAREIRVAVLLGG</sequence>
<dbReference type="RefSeq" id="WP_218851251.1">
    <property type="nucleotide sequence ID" value="NZ_JACCBG010000001.1"/>
</dbReference>
<evidence type="ECO:0000313" key="6">
    <source>
        <dbReference type="Proteomes" id="UP000535511"/>
    </source>
</evidence>
<dbReference type="GO" id="GO:0003700">
    <property type="term" value="F:DNA-binding transcription factor activity"/>
    <property type="evidence" value="ECO:0007669"/>
    <property type="project" value="InterPro"/>
</dbReference>
<reference evidence="5 6" key="1">
    <citation type="submission" date="2020-07" db="EMBL/GenBank/DDBJ databases">
        <title>Sequencing the genomes of 1000 actinobacteria strains.</title>
        <authorList>
            <person name="Klenk H.-P."/>
        </authorList>
    </citation>
    <scope>NUCLEOTIDE SEQUENCE [LARGE SCALE GENOMIC DNA]</scope>
    <source>
        <strain evidence="5 6">DSM 21350</strain>
    </source>
</reference>